<sequence length="171" mass="17576">MAVGVELPGRSAGLITPRAGGGASSSSMPKVNLNEAYLQSNPGKKTKPGKVVGSNTEVVPIVAGQEVDMVERVVQGKSGVHAAITITEHGHGKFSKPSGTKAKGVVLKGSKENGNAGLKVRKNVSEQVRSIEASTPESHVGPTRAVISNEGILEASRMDPIMASEGKTARS</sequence>
<organism evidence="2 3">
    <name type="scientific">Hibiscus sabdariffa</name>
    <name type="common">roselle</name>
    <dbReference type="NCBI Taxonomy" id="183260"/>
    <lineage>
        <taxon>Eukaryota</taxon>
        <taxon>Viridiplantae</taxon>
        <taxon>Streptophyta</taxon>
        <taxon>Embryophyta</taxon>
        <taxon>Tracheophyta</taxon>
        <taxon>Spermatophyta</taxon>
        <taxon>Magnoliopsida</taxon>
        <taxon>eudicotyledons</taxon>
        <taxon>Gunneridae</taxon>
        <taxon>Pentapetalae</taxon>
        <taxon>rosids</taxon>
        <taxon>malvids</taxon>
        <taxon>Malvales</taxon>
        <taxon>Malvaceae</taxon>
        <taxon>Malvoideae</taxon>
        <taxon>Hibiscus</taxon>
    </lineage>
</organism>
<protein>
    <submittedName>
        <fullName evidence="2">Uncharacterized protein</fullName>
    </submittedName>
</protein>
<comment type="caution">
    <text evidence="2">The sequence shown here is derived from an EMBL/GenBank/DDBJ whole genome shotgun (WGS) entry which is preliminary data.</text>
</comment>
<gene>
    <name evidence="2" type="ORF">V6N11_052376</name>
</gene>
<keyword evidence="3" id="KW-1185">Reference proteome</keyword>
<proteinExistence type="predicted"/>
<evidence type="ECO:0000256" key="1">
    <source>
        <dbReference type="SAM" id="MobiDB-lite"/>
    </source>
</evidence>
<feature type="region of interest" description="Disordered" evidence="1">
    <location>
        <begin position="1"/>
        <end position="29"/>
    </location>
</feature>
<dbReference type="Proteomes" id="UP001396334">
    <property type="component" value="Unassembled WGS sequence"/>
</dbReference>
<accession>A0ABR2UAL7</accession>
<name>A0ABR2UAL7_9ROSI</name>
<evidence type="ECO:0000313" key="2">
    <source>
        <dbReference type="EMBL" id="KAK9046489.1"/>
    </source>
</evidence>
<reference evidence="2 3" key="1">
    <citation type="journal article" date="2024" name="G3 (Bethesda)">
        <title>Genome assembly of Hibiscus sabdariffa L. provides insights into metabolisms of medicinal natural products.</title>
        <authorList>
            <person name="Kim T."/>
        </authorList>
    </citation>
    <scope>NUCLEOTIDE SEQUENCE [LARGE SCALE GENOMIC DNA]</scope>
    <source>
        <strain evidence="2">TK-2024</strain>
        <tissue evidence="2">Old leaves</tissue>
    </source>
</reference>
<dbReference type="EMBL" id="JBBPBN010000001">
    <property type="protein sequence ID" value="KAK9046489.1"/>
    <property type="molecule type" value="Genomic_DNA"/>
</dbReference>
<evidence type="ECO:0000313" key="3">
    <source>
        <dbReference type="Proteomes" id="UP001396334"/>
    </source>
</evidence>